<feature type="domain" description="Histidine kinase" evidence="4">
    <location>
        <begin position="207"/>
        <end position="455"/>
    </location>
</feature>
<comment type="caution">
    <text evidence="5">The sequence shown here is derived from an EMBL/GenBank/DDBJ whole genome shotgun (WGS) entry which is preliminary data.</text>
</comment>
<dbReference type="Pfam" id="PF02518">
    <property type="entry name" value="HATPase_c"/>
    <property type="match status" value="1"/>
</dbReference>
<sequence length="461" mass="50090">MEIVNTHTELFAGVAARTLGEMFGISQPTIRSVTETDSVNTDKTFIVSIYYTGSVYGEYLLAMDEQTAANVIGICEQISDDNRDAIREDLCDAMSETLNTIVGESIVTLQQTYTKLTITSPRIYFGCIRYPKFRTGRCVLKTEHGPIECHFCLDLMRLDLAASYSQAMDSLIEVNAKLKEANEHLAEQQAQLVHSAKMASVGLLASGVAHEINSPLFFVDANLTTLNDYIEVIESTLQLYESLCATLIKQSNAGNDVIKGMQLEAQTQDMEFVIDDTKELVKETRDGVTRIKGIVQGLKDFSHVDRCGHVVNNVKDIVVNTLQLISSQLPDGCDVQCELAELPSTVCNAGEVGQAIAGVVLNASQAMPTGGTVRLSATADDTTISVVVEDEGVGIPPSDIEHIFEPFFTTKQVGEGTGLGLSIAYGIFEKHMGSITIESQVDLGTKVTMRLPVHQKTAACE</sequence>
<name>A0A5C5XZJ0_9PLAN</name>
<dbReference type="InterPro" id="IPR004358">
    <property type="entry name" value="Sig_transdc_His_kin-like_C"/>
</dbReference>
<dbReference type="Proteomes" id="UP000317238">
    <property type="component" value="Unassembled WGS sequence"/>
</dbReference>
<dbReference type="PRINTS" id="PR00344">
    <property type="entry name" value="BCTRLSENSOR"/>
</dbReference>
<evidence type="ECO:0000256" key="3">
    <source>
        <dbReference type="ARBA" id="ARBA00022500"/>
    </source>
</evidence>
<keyword evidence="3" id="KW-0145">Chemotaxis</keyword>
<dbReference type="SMART" id="SM00387">
    <property type="entry name" value="HATPase_c"/>
    <property type="match status" value="1"/>
</dbReference>
<dbReference type="PANTHER" id="PTHR43065:SF50">
    <property type="entry name" value="HISTIDINE KINASE"/>
    <property type="match status" value="1"/>
</dbReference>
<organism evidence="5 6">
    <name type="scientific">Crateriforma conspicua</name>
    <dbReference type="NCBI Taxonomy" id="2527996"/>
    <lineage>
        <taxon>Bacteria</taxon>
        <taxon>Pseudomonadati</taxon>
        <taxon>Planctomycetota</taxon>
        <taxon>Planctomycetia</taxon>
        <taxon>Planctomycetales</taxon>
        <taxon>Planctomycetaceae</taxon>
        <taxon>Crateriforma</taxon>
    </lineage>
</organism>
<dbReference type="InterPro" id="IPR005467">
    <property type="entry name" value="His_kinase_dom"/>
</dbReference>
<proteinExistence type="predicted"/>
<keyword evidence="5" id="KW-0418">Kinase</keyword>
<evidence type="ECO:0000256" key="1">
    <source>
        <dbReference type="ARBA" id="ARBA00000085"/>
    </source>
</evidence>
<dbReference type="InterPro" id="IPR028051">
    <property type="entry name" value="CheX-like_dom"/>
</dbReference>
<dbReference type="RefSeq" id="WP_165701130.1">
    <property type="nucleotide sequence ID" value="NZ_CP036319.1"/>
</dbReference>
<evidence type="ECO:0000259" key="4">
    <source>
        <dbReference type="PROSITE" id="PS50109"/>
    </source>
</evidence>
<evidence type="ECO:0000313" key="6">
    <source>
        <dbReference type="Proteomes" id="UP000317238"/>
    </source>
</evidence>
<evidence type="ECO:0000256" key="2">
    <source>
        <dbReference type="ARBA" id="ARBA00012438"/>
    </source>
</evidence>
<dbReference type="Gene3D" id="3.30.565.10">
    <property type="entry name" value="Histidine kinase-like ATPase, C-terminal domain"/>
    <property type="match status" value="1"/>
</dbReference>
<dbReference type="EC" id="2.7.13.3" evidence="2"/>
<reference evidence="5 6" key="1">
    <citation type="submission" date="2019-02" db="EMBL/GenBank/DDBJ databases">
        <title>Deep-cultivation of Planctomycetes and their phenomic and genomic characterization uncovers novel biology.</title>
        <authorList>
            <person name="Wiegand S."/>
            <person name="Jogler M."/>
            <person name="Boedeker C."/>
            <person name="Pinto D."/>
            <person name="Vollmers J."/>
            <person name="Rivas-Marin E."/>
            <person name="Kohn T."/>
            <person name="Peeters S.H."/>
            <person name="Heuer A."/>
            <person name="Rast P."/>
            <person name="Oberbeckmann S."/>
            <person name="Bunk B."/>
            <person name="Jeske O."/>
            <person name="Meyerdierks A."/>
            <person name="Storesund J.E."/>
            <person name="Kallscheuer N."/>
            <person name="Luecker S."/>
            <person name="Lage O.M."/>
            <person name="Pohl T."/>
            <person name="Merkel B.J."/>
            <person name="Hornburger P."/>
            <person name="Mueller R.-W."/>
            <person name="Bruemmer F."/>
            <person name="Labrenz M."/>
            <person name="Spormann A.M."/>
            <person name="Op Den Camp H."/>
            <person name="Overmann J."/>
            <person name="Amann R."/>
            <person name="Jetten M.S.M."/>
            <person name="Mascher T."/>
            <person name="Medema M.H."/>
            <person name="Devos D.P."/>
            <person name="Kaster A.-K."/>
            <person name="Ovreas L."/>
            <person name="Rohde M."/>
            <person name="Galperin M.Y."/>
            <person name="Jogler C."/>
        </authorList>
    </citation>
    <scope>NUCLEOTIDE SEQUENCE [LARGE SCALE GENOMIC DNA]</scope>
    <source>
        <strain evidence="5 6">Pan14r</strain>
    </source>
</reference>
<dbReference type="InterPro" id="IPR036890">
    <property type="entry name" value="HATPase_C_sf"/>
</dbReference>
<dbReference type="PANTHER" id="PTHR43065">
    <property type="entry name" value="SENSOR HISTIDINE KINASE"/>
    <property type="match status" value="1"/>
</dbReference>
<dbReference type="GO" id="GO:0006935">
    <property type="term" value="P:chemotaxis"/>
    <property type="evidence" value="ECO:0007669"/>
    <property type="project" value="UniProtKB-KW"/>
</dbReference>
<keyword evidence="6" id="KW-1185">Reference proteome</keyword>
<dbReference type="AlphaFoldDB" id="A0A5C5XZJ0"/>
<gene>
    <name evidence="5" type="primary">kinE_1</name>
    <name evidence="5" type="ORF">Pan14r_10540</name>
</gene>
<dbReference type="SUPFAM" id="SSF55874">
    <property type="entry name" value="ATPase domain of HSP90 chaperone/DNA topoisomerase II/histidine kinase"/>
    <property type="match status" value="1"/>
</dbReference>
<protein>
    <recommendedName>
        <fullName evidence="2">histidine kinase</fullName>
        <ecNumber evidence="2">2.7.13.3</ecNumber>
    </recommendedName>
</protein>
<comment type="catalytic activity">
    <reaction evidence="1">
        <text>ATP + protein L-histidine = ADP + protein N-phospho-L-histidine.</text>
        <dbReference type="EC" id="2.7.13.3"/>
    </reaction>
</comment>
<dbReference type="Pfam" id="PF13690">
    <property type="entry name" value="CheX"/>
    <property type="match status" value="1"/>
</dbReference>
<dbReference type="EMBL" id="SJPL01000001">
    <property type="protein sequence ID" value="TWT68807.1"/>
    <property type="molecule type" value="Genomic_DNA"/>
</dbReference>
<keyword evidence="5" id="KW-0808">Transferase</keyword>
<dbReference type="PROSITE" id="PS50109">
    <property type="entry name" value="HIS_KIN"/>
    <property type="match status" value="1"/>
</dbReference>
<accession>A0A5C5XZJ0</accession>
<dbReference type="Gene3D" id="3.40.1550.10">
    <property type="entry name" value="CheC-like"/>
    <property type="match status" value="1"/>
</dbReference>
<dbReference type="Gene3D" id="1.10.287.130">
    <property type="match status" value="1"/>
</dbReference>
<dbReference type="InterPro" id="IPR003594">
    <property type="entry name" value="HATPase_dom"/>
</dbReference>
<evidence type="ECO:0000313" key="5">
    <source>
        <dbReference type="EMBL" id="TWT68807.1"/>
    </source>
</evidence>
<dbReference type="InterPro" id="IPR028976">
    <property type="entry name" value="CheC-like_sf"/>
</dbReference>
<dbReference type="SUPFAM" id="SSF103039">
    <property type="entry name" value="CheC-like"/>
    <property type="match status" value="1"/>
</dbReference>
<dbReference type="GO" id="GO:0004673">
    <property type="term" value="F:protein histidine kinase activity"/>
    <property type="evidence" value="ECO:0007669"/>
    <property type="project" value="UniProtKB-EC"/>
</dbReference>